<keyword evidence="3" id="KW-1185">Reference proteome</keyword>
<keyword evidence="1" id="KW-0732">Signal</keyword>
<gene>
    <name evidence="2" type="ORF">PSTG_10318</name>
</gene>
<name>A0A0L0VAR2_9BASI</name>
<evidence type="ECO:0000313" key="3">
    <source>
        <dbReference type="Proteomes" id="UP000054564"/>
    </source>
</evidence>
<reference evidence="3" key="1">
    <citation type="submission" date="2014-03" db="EMBL/GenBank/DDBJ databases">
        <title>The Genome Sequence of Puccinia striiformis f. sp. tritici PST-78.</title>
        <authorList>
            <consortium name="The Broad Institute Genome Sequencing Platform"/>
            <person name="Cuomo C."/>
            <person name="Hulbert S."/>
            <person name="Chen X."/>
            <person name="Walker B."/>
            <person name="Young S.K."/>
            <person name="Zeng Q."/>
            <person name="Gargeya S."/>
            <person name="Fitzgerald M."/>
            <person name="Haas B."/>
            <person name="Abouelleil A."/>
            <person name="Alvarado L."/>
            <person name="Arachchi H.M."/>
            <person name="Berlin A.M."/>
            <person name="Chapman S.B."/>
            <person name="Goldberg J."/>
            <person name="Griggs A."/>
            <person name="Gujja S."/>
            <person name="Hansen M."/>
            <person name="Howarth C."/>
            <person name="Imamovic A."/>
            <person name="Larimer J."/>
            <person name="McCowan C."/>
            <person name="Montmayeur A."/>
            <person name="Murphy C."/>
            <person name="Neiman D."/>
            <person name="Pearson M."/>
            <person name="Priest M."/>
            <person name="Roberts A."/>
            <person name="Saif S."/>
            <person name="Shea T."/>
            <person name="Sisk P."/>
            <person name="Sykes S."/>
            <person name="Wortman J."/>
            <person name="Nusbaum C."/>
            <person name="Birren B."/>
        </authorList>
    </citation>
    <scope>NUCLEOTIDE SEQUENCE [LARGE SCALE GENOMIC DNA]</scope>
    <source>
        <strain evidence="3">race PST-78</strain>
    </source>
</reference>
<evidence type="ECO:0000313" key="2">
    <source>
        <dbReference type="EMBL" id="KNE96352.1"/>
    </source>
</evidence>
<sequence length="639" mass="72159">MGVPLLPIWLLLTSILGPIGESTCLTTYKDTFELARVNTEFLISQRKEAKEISGGPCTVSEMEYAHKVTWKHPGTSDSKGKASVGTGADHAAQILQQLKKTVFSRLYNLMNPKFDDGFIKGTEEKYLQQLDSLILDLGNLHSGMEETTKDTHALDALRQKDPSSTAGSKNNFFKIFKDFHDIHTVLKSGMKLGQNDVNSRANETVYRLIFCLSDALTEYLSILEKHPWVNLQALTESLNEGDNWMVLFHYVMGKFTPTTGPAGVFLTYEFKKRIRLNGFTEEIHGLLDILNEENWRKVENLYLVMRIELQPLGKMLPNANIRPDPRDIGKWEKIKNLFFITAVSEGNPSSPDAYHHFVKSAITELALHITKNPASTEDNIPAISWQLTQLRLKVDLVHYFFRFLVNNHGSQIIRELKTEPFYPKLQGIDKSFKLLHDVLQVGEYKLAELIKLLNYESSLNSPKVKDVPTTLYLTGMHKIRAKSKLPSSVDSQINEAKGRQIIGLLESPTGSSSLKADNSEALIERNQEMKRISEFWDPQSKTSWMESLLNQPIANKLDHLTAETLIDHPSQAPETEKISQLLNGDLGPEFQIALPIIKQTRMVVKDFDLIRGSGESLLRKKSYLKNLVDNPIGLDAGSK</sequence>
<evidence type="ECO:0000256" key="1">
    <source>
        <dbReference type="SAM" id="SignalP"/>
    </source>
</evidence>
<dbReference type="OrthoDB" id="2517464at2759"/>
<feature type="signal peptide" evidence="1">
    <location>
        <begin position="1"/>
        <end position="24"/>
    </location>
</feature>
<dbReference type="Proteomes" id="UP000054564">
    <property type="component" value="Unassembled WGS sequence"/>
</dbReference>
<proteinExistence type="predicted"/>
<organism evidence="2 3">
    <name type="scientific">Puccinia striiformis f. sp. tritici PST-78</name>
    <dbReference type="NCBI Taxonomy" id="1165861"/>
    <lineage>
        <taxon>Eukaryota</taxon>
        <taxon>Fungi</taxon>
        <taxon>Dikarya</taxon>
        <taxon>Basidiomycota</taxon>
        <taxon>Pucciniomycotina</taxon>
        <taxon>Pucciniomycetes</taxon>
        <taxon>Pucciniales</taxon>
        <taxon>Pucciniaceae</taxon>
        <taxon>Puccinia</taxon>
    </lineage>
</organism>
<dbReference type="EMBL" id="AJIL01000083">
    <property type="protein sequence ID" value="KNE96352.1"/>
    <property type="molecule type" value="Genomic_DNA"/>
</dbReference>
<comment type="caution">
    <text evidence="2">The sequence shown here is derived from an EMBL/GenBank/DDBJ whole genome shotgun (WGS) entry which is preliminary data.</text>
</comment>
<protein>
    <submittedName>
        <fullName evidence="2">Uncharacterized protein</fullName>
    </submittedName>
</protein>
<dbReference type="AlphaFoldDB" id="A0A0L0VAR2"/>
<accession>A0A0L0VAR2</accession>
<feature type="chain" id="PRO_5005549672" evidence="1">
    <location>
        <begin position="25"/>
        <end position="639"/>
    </location>
</feature>